<evidence type="ECO:0000313" key="2">
    <source>
        <dbReference type="Proteomes" id="UP000076798"/>
    </source>
</evidence>
<accession>A0A166BXY6</accession>
<sequence>MRDRDSVSKPTIDLYRVDRPTERASCIAHLLLPQLDKETSGQGLLLAYQDIVLETTPLGDPAVENPFLSSPRHGLLLLTYPCDVDYEEPPVRLANIVYAVILRTSGIFRIASEISSERFISPEKNIPVYMWHQWAQNEVAVLGSDNDELIDGPYSVGRAHGSRIIFNDFGWDIENEFNRHVATIYRQSDDAEETPLGRPAPISAGGDCNLKLELDSNPAVKRLKINMKVISAFSASGEHYLDQNHILALEPDPHEPQNVVPGHGNGTGPNRKLVKVWTMG</sequence>
<protein>
    <submittedName>
        <fullName evidence="1">Uncharacterized protein</fullName>
    </submittedName>
</protein>
<dbReference type="AlphaFoldDB" id="A0A166BXY6"/>
<gene>
    <name evidence="1" type="ORF">SISSUDRAFT_1063299</name>
</gene>
<dbReference type="EMBL" id="KV428097">
    <property type="protein sequence ID" value="KZT36870.1"/>
    <property type="molecule type" value="Genomic_DNA"/>
</dbReference>
<name>A0A166BXY6_9AGAM</name>
<evidence type="ECO:0000313" key="1">
    <source>
        <dbReference type="EMBL" id="KZT36870.1"/>
    </source>
</evidence>
<dbReference type="Proteomes" id="UP000076798">
    <property type="component" value="Unassembled WGS sequence"/>
</dbReference>
<reference evidence="1 2" key="1">
    <citation type="journal article" date="2016" name="Mol. Biol. Evol.">
        <title>Comparative Genomics of Early-Diverging Mushroom-Forming Fungi Provides Insights into the Origins of Lignocellulose Decay Capabilities.</title>
        <authorList>
            <person name="Nagy L.G."/>
            <person name="Riley R."/>
            <person name="Tritt A."/>
            <person name="Adam C."/>
            <person name="Daum C."/>
            <person name="Floudas D."/>
            <person name="Sun H."/>
            <person name="Yadav J.S."/>
            <person name="Pangilinan J."/>
            <person name="Larsson K.H."/>
            <person name="Matsuura K."/>
            <person name="Barry K."/>
            <person name="Labutti K."/>
            <person name="Kuo R."/>
            <person name="Ohm R.A."/>
            <person name="Bhattacharya S.S."/>
            <person name="Shirouzu T."/>
            <person name="Yoshinaga Y."/>
            <person name="Martin F.M."/>
            <person name="Grigoriev I.V."/>
            <person name="Hibbett D.S."/>
        </authorList>
    </citation>
    <scope>NUCLEOTIDE SEQUENCE [LARGE SCALE GENOMIC DNA]</scope>
    <source>
        <strain evidence="1 2">HHB10207 ss-3</strain>
    </source>
</reference>
<organism evidence="1 2">
    <name type="scientific">Sistotremastrum suecicum HHB10207 ss-3</name>
    <dbReference type="NCBI Taxonomy" id="1314776"/>
    <lineage>
        <taxon>Eukaryota</taxon>
        <taxon>Fungi</taxon>
        <taxon>Dikarya</taxon>
        <taxon>Basidiomycota</taxon>
        <taxon>Agaricomycotina</taxon>
        <taxon>Agaricomycetes</taxon>
        <taxon>Sistotremastrales</taxon>
        <taxon>Sistotremastraceae</taxon>
        <taxon>Sistotremastrum</taxon>
    </lineage>
</organism>
<proteinExistence type="predicted"/>
<keyword evidence="2" id="KW-1185">Reference proteome</keyword>